<evidence type="ECO:0000313" key="2">
    <source>
        <dbReference type="EMBL" id="KAK0627981.1"/>
    </source>
</evidence>
<sequence>WMNSSSPIETKTPSPRQIPRQVDSGYATQTNTAFNSPVSKRRDSTTSQASRDEFAHNSTSSVPMPGREDLQIVRRHIDYTSNTRFREIAPSMQQLLHKSLQKRSLGFPLVKAKPKRAQMTMSMRLMVVGTSAETAKPSIVIFLAGDQTRNLETALQGQELKKLYTSDDGVTPSFDVIVVGQEPKKRSQGEVCVTWDASRVKERHLPTLCGLQISFGIEDESSVTVSTIGGIVKLIYGPGDFKLVAMTAGHPLCDLLDTDPDDAINLEVTAFADPRALGTVLHPVVEEDRRDADRVLIPKHDWALVEIDTGVRIRPNLIPVPGSSGGLGIPNARSQSQFNLPSRSFTPMTAAPPASFPSVKPIEVALLTGSCSSRFSGARLGLLSHMPGAIMLSPENGFVDAYLLTLDDGQELQDGDSGSWVVNPVSLEVYGHVVATDITGDGYVIPLHASLDEMKQALGVEEVTLPGTADLLDVAL</sequence>
<feature type="compositionally biased region" description="Polar residues" evidence="1">
    <location>
        <begin position="26"/>
        <end position="38"/>
    </location>
</feature>
<evidence type="ECO:0000256" key="1">
    <source>
        <dbReference type="SAM" id="MobiDB-lite"/>
    </source>
</evidence>
<reference evidence="2" key="1">
    <citation type="submission" date="2023-06" db="EMBL/GenBank/DDBJ databases">
        <title>Genome-scale phylogeny and comparative genomics of the fungal order Sordariales.</title>
        <authorList>
            <consortium name="Lawrence Berkeley National Laboratory"/>
            <person name="Hensen N."/>
            <person name="Bonometti L."/>
            <person name="Westerberg I."/>
            <person name="Brannstrom I.O."/>
            <person name="Guillou S."/>
            <person name="Cros-Aarteil S."/>
            <person name="Calhoun S."/>
            <person name="Haridas S."/>
            <person name="Kuo A."/>
            <person name="Mondo S."/>
            <person name="Pangilinan J."/>
            <person name="Riley R."/>
            <person name="Labutti K."/>
            <person name="Andreopoulos B."/>
            <person name="Lipzen A."/>
            <person name="Chen C."/>
            <person name="Yanf M."/>
            <person name="Daum C."/>
            <person name="Ng V."/>
            <person name="Clum A."/>
            <person name="Steindorff A."/>
            <person name="Ohm R."/>
            <person name="Martin F."/>
            <person name="Silar P."/>
            <person name="Natvig D."/>
            <person name="Lalanne C."/>
            <person name="Gautier V."/>
            <person name="Ament-Velasquez S.L."/>
            <person name="Kruys A."/>
            <person name="Hutchinson M.I."/>
            <person name="Powell A.J."/>
            <person name="Barry K."/>
            <person name="Miller A.N."/>
            <person name="Grigoriev I.V."/>
            <person name="Debuchy R."/>
            <person name="Gladieux P."/>
            <person name="Thoren M.H."/>
            <person name="Johannesson H."/>
        </authorList>
    </citation>
    <scope>NUCLEOTIDE SEQUENCE</scope>
    <source>
        <strain evidence="2">CBS 606.72</strain>
    </source>
</reference>
<dbReference type="AlphaFoldDB" id="A0AA40C734"/>
<comment type="caution">
    <text evidence="2">The sequence shown here is derived from an EMBL/GenBank/DDBJ whole genome shotgun (WGS) entry which is preliminary data.</text>
</comment>
<feature type="non-terminal residue" evidence="2">
    <location>
        <position position="1"/>
    </location>
</feature>
<feature type="compositionally biased region" description="Polar residues" evidence="1">
    <location>
        <begin position="1"/>
        <end position="15"/>
    </location>
</feature>
<feature type="region of interest" description="Disordered" evidence="1">
    <location>
        <begin position="1"/>
        <end position="69"/>
    </location>
</feature>
<accession>A0AA40C734</accession>
<name>A0AA40C734_9PEZI</name>
<feature type="non-terminal residue" evidence="2">
    <location>
        <position position="476"/>
    </location>
</feature>
<dbReference type="EMBL" id="JAULSU010000002">
    <property type="protein sequence ID" value="KAK0627981.1"/>
    <property type="molecule type" value="Genomic_DNA"/>
</dbReference>
<gene>
    <name evidence="2" type="ORF">B0T14DRAFT_388302</name>
</gene>
<keyword evidence="3" id="KW-1185">Reference proteome</keyword>
<evidence type="ECO:0000313" key="3">
    <source>
        <dbReference type="Proteomes" id="UP001175000"/>
    </source>
</evidence>
<proteinExistence type="predicted"/>
<protein>
    <submittedName>
        <fullName evidence="2">Uncharacterized protein</fullName>
    </submittedName>
</protein>
<feature type="compositionally biased region" description="Basic and acidic residues" evidence="1">
    <location>
        <begin position="40"/>
        <end position="55"/>
    </location>
</feature>
<dbReference type="Proteomes" id="UP001175000">
    <property type="component" value="Unassembled WGS sequence"/>
</dbReference>
<organism evidence="2 3">
    <name type="scientific">Immersiella caudata</name>
    <dbReference type="NCBI Taxonomy" id="314043"/>
    <lineage>
        <taxon>Eukaryota</taxon>
        <taxon>Fungi</taxon>
        <taxon>Dikarya</taxon>
        <taxon>Ascomycota</taxon>
        <taxon>Pezizomycotina</taxon>
        <taxon>Sordariomycetes</taxon>
        <taxon>Sordariomycetidae</taxon>
        <taxon>Sordariales</taxon>
        <taxon>Lasiosphaeriaceae</taxon>
        <taxon>Immersiella</taxon>
    </lineage>
</organism>